<dbReference type="GO" id="GO:0032784">
    <property type="term" value="P:regulation of DNA-templated transcription elongation"/>
    <property type="evidence" value="ECO:0007669"/>
    <property type="project" value="InterPro"/>
</dbReference>
<dbReference type="Pfam" id="PF14760">
    <property type="entry name" value="Rnk_N"/>
    <property type="match status" value="1"/>
</dbReference>
<dbReference type="GO" id="GO:0003677">
    <property type="term" value="F:DNA binding"/>
    <property type="evidence" value="ECO:0007669"/>
    <property type="project" value="InterPro"/>
</dbReference>
<sequence length="142" mass="15262">MRPAGVFPPIILTETDHDRLSGLAEAIADTLPDVYDYLATELDRAVVVGPDEIAPSIVTMNARVTFRDEVAGQERTVTLVYPQEADLAAGRVSVLTPIGAALIGVAEKQSITWYTRQGEAKTLTVLTVEHAMQEEALALSGE</sequence>
<dbReference type="InterPro" id="IPR001437">
    <property type="entry name" value="Tscrpt_elong_fac_GreA/B_C"/>
</dbReference>
<dbReference type="Gene3D" id="1.10.286.20">
    <property type="match status" value="1"/>
</dbReference>
<name>A0A2U9SDJ8_9PROT</name>
<proteinExistence type="predicted"/>
<keyword evidence="4" id="KW-1185">Reference proteome</keyword>
<dbReference type="RefSeq" id="WP_111069632.1">
    <property type="nucleotide sequence ID" value="NZ_CP029832.1"/>
</dbReference>
<dbReference type="Pfam" id="PF01272">
    <property type="entry name" value="GreA_GreB"/>
    <property type="match status" value="1"/>
</dbReference>
<dbReference type="PANTHER" id="PTHR30437">
    <property type="entry name" value="TRANSCRIPTION ELONGATION FACTOR GREA"/>
    <property type="match status" value="1"/>
</dbReference>
<gene>
    <name evidence="3" type="ORF">DM194_21785</name>
</gene>
<feature type="domain" description="Regulator of nucleoside diphosphate kinase N-terminal" evidence="2">
    <location>
        <begin position="8"/>
        <end position="48"/>
    </location>
</feature>
<protein>
    <submittedName>
        <fullName evidence="3">Nucleoside diphosphate kinase regulator</fullName>
    </submittedName>
</protein>
<reference evidence="3 4" key="1">
    <citation type="submission" date="2018-06" db="EMBL/GenBank/DDBJ databases">
        <title>Complete genome sequencing of Azospirillum sp. M2T2B2.</title>
        <authorList>
            <person name="Heo J."/>
            <person name="Kim S.-J."/>
            <person name="Kwon S.-W."/>
            <person name="Anandham R."/>
        </authorList>
    </citation>
    <scope>NUCLEOTIDE SEQUENCE [LARGE SCALE GENOMIC DNA]</scope>
    <source>
        <strain evidence="3 4">M2T2B2</strain>
        <plasmid evidence="3 4">unnamed2</plasmid>
    </source>
</reference>
<keyword evidence="3" id="KW-0614">Plasmid</keyword>
<dbReference type="InterPro" id="IPR036953">
    <property type="entry name" value="GreA/GreB_C_sf"/>
</dbReference>
<dbReference type="InterPro" id="IPR029462">
    <property type="entry name" value="Rnk_N"/>
</dbReference>
<dbReference type="NCBIfam" id="NF004396">
    <property type="entry name" value="PRK05753.1"/>
    <property type="match status" value="1"/>
</dbReference>
<feature type="domain" description="Transcription elongation factor GreA/GreB C-terminal" evidence="1">
    <location>
        <begin position="57"/>
        <end position="129"/>
    </location>
</feature>
<evidence type="ECO:0000313" key="4">
    <source>
        <dbReference type="Proteomes" id="UP000249605"/>
    </source>
</evidence>
<keyword evidence="3" id="KW-0808">Transferase</keyword>
<dbReference type="GO" id="GO:0070063">
    <property type="term" value="F:RNA polymerase binding"/>
    <property type="evidence" value="ECO:0007669"/>
    <property type="project" value="InterPro"/>
</dbReference>
<keyword evidence="3" id="KW-0418">Kinase</keyword>
<dbReference type="InterPro" id="IPR023459">
    <property type="entry name" value="Tscrpt_elong_fac_GreA/B_fam"/>
</dbReference>
<dbReference type="PANTHER" id="PTHR30437:SF5">
    <property type="entry name" value="REGULATOR OF NUCLEOSIDE DIPHOSPHATE KINASE"/>
    <property type="match status" value="1"/>
</dbReference>
<dbReference type="OrthoDB" id="192847at2"/>
<geneLocation type="plasmid" evidence="3 4">
    <name>unnamed2</name>
</geneLocation>
<dbReference type="SUPFAM" id="SSF54534">
    <property type="entry name" value="FKBP-like"/>
    <property type="match status" value="1"/>
</dbReference>
<accession>A0A2U9SDJ8</accession>
<evidence type="ECO:0000259" key="2">
    <source>
        <dbReference type="Pfam" id="PF14760"/>
    </source>
</evidence>
<organism evidence="3 4">
    <name type="scientific">Azospirillum ramasamyi</name>
    <dbReference type="NCBI Taxonomy" id="682998"/>
    <lineage>
        <taxon>Bacteria</taxon>
        <taxon>Pseudomonadati</taxon>
        <taxon>Pseudomonadota</taxon>
        <taxon>Alphaproteobacteria</taxon>
        <taxon>Rhodospirillales</taxon>
        <taxon>Azospirillaceae</taxon>
        <taxon>Azospirillum</taxon>
    </lineage>
</organism>
<evidence type="ECO:0000313" key="3">
    <source>
        <dbReference type="EMBL" id="AWU96897.1"/>
    </source>
</evidence>
<dbReference type="AlphaFoldDB" id="A0A2U9SDJ8"/>
<evidence type="ECO:0000259" key="1">
    <source>
        <dbReference type="Pfam" id="PF01272"/>
    </source>
</evidence>
<dbReference type="Proteomes" id="UP000249605">
    <property type="component" value="Plasmid unnamed2"/>
</dbReference>
<dbReference type="GO" id="GO:0006354">
    <property type="term" value="P:DNA-templated transcription elongation"/>
    <property type="evidence" value="ECO:0007669"/>
    <property type="project" value="TreeGrafter"/>
</dbReference>
<dbReference type="GO" id="GO:0016301">
    <property type="term" value="F:kinase activity"/>
    <property type="evidence" value="ECO:0007669"/>
    <property type="project" value="UniProtKB-KW"/>
</dbReference>
<dbReference type="Gene3D" id="3.10.50.30">
    <property type="entry name" value="Transcription elongation factor, GreA/GreB, C-terminal domain"/>
    <property type="match status" value="1"/>
</dbReference>
<dbReference type="EMBL" id="CP029832">
    <property type="protein sequence ID" value="AWU96897.1"/>
    <property type="molecule type" value="Genomic_DNA"/>
</dbReference>
<dbReference type="KEGG" id="azm:DM194_21785"/>